<evidence type="ECO:0000313" key="6">
    <source>
        <dbReference type="Proteomes" id="UP000615017"/>
    </source>
</evidence>
<dbReference type="SUPFAM" id="SSF53955">
    <property type="entry name" value="Lysozyme-like"/>
    <property type="match status" value="1"/>
</dbReference>
<dbReference type="InterPro" id="IPR023346">
    <property type="entry name" value="Lysozyme-like_dom_sf"/>
</dbReference>
<feature type="signal peptide" evidence="4">
    <location>
        <begin position="1"/>
        <end position="23"/>
    </location>
</feature>
<dbReference type="AlphaFoldDB" id="A0ABD4PNU7"/>
<keyword evidence="1 3" id="KW-0929">Antimicrobial</keyword>
<evidence type="ECO:0000256" key="1">
    <source>
        <dbReference type="ARBA" id="ARBA00022529"/>
    </source>
</evidence>
<evidence type="ECO:0000313" key="5">
    <source>
        <dbReference type="EMBL" id="MBL6237658.1"/>
    </source>
</evidence>
<dbReference type="EMBL" id="JAETYZ010000183">
    <property type="protein sequence ID" value="MBL6237658.1"/>
    <property type="molecule type" value="Genomic_DNA"/>
</dbReference>
<dbReference type="InterPro" id="IPR051018">
    <property type="entry name" value="Bacteriophage_GH24"/>
</dbReference>
<comment type="caution">
    <text evidence="5">The sequence shown here is derived from an EMBL/GenBank/DDBJ whole genome shotgun (WGS) entry which is preliminary data.</text>
</comment>
<dbReference type="RefSeq" id="WP_202850313.1">
    <property type="nucleotide sequence ID" value="NZ_JAETYZ010000183.1"/>
</dbReference>
<reference evidence="5 6" key="1">
    <citation type="submission" date="2021-01" db="EMBL/GenBank/DDBJ databases">
        <title>Genomes of Escherichia coli STEC strains from raw meat-based diets for companion animals.</title>
        <authorList>
            <person name="Stevens M.J.A."/>
            <person name="Stephan R."/>
        </authorList>
    </citation>
    <scope>NUCLEOTIDE SEQUENCE [LARGE SCALE GENOMIC DNA]</scope>
    <source>
        <strain evidence="5 6">LSC1-58</strain>
    </source>
</reference>
<keyword evidence="2 3" id="KW-0081">Bacteriolytic enzyme</keyword>
<dbReference type="GO" id="GO:0003796">
    <property type="term" value="F:lysozyme activity"/>
    <property type="evidence" value="ECO:0007669"/>
    <property type="project" value="UniProtKB-EC"/>
</dbReference>
<dbReference type="EC" id="3.2.1.17" evidence="3"/>
<dbReference type="GO" id="GO:0031640">
    <property type="term" value="P:killing of cells of another organism"/>
    <property type="evidence" value="ECO:0007669"/>
    <property type="project" value="UniProtKB-KW"/>
</dbReference>
<dbReference type="PANTHER" id="PTHR38107">
    <property type="match status" value="1"/>
</dbReference>
<name>A0ABD4PNU7_ECOLX</name>
<evidence type="ECO:0000256" key="3">
    <source>
        <dbReference type="RuleBase" id="RU003788"/>
    </source>
</evidence>
<organism evidence="5 6">
    <name type="scientific">Escherichia coli</name>
    <dbReference type="NCBI Taxonomy" id="562"/>
    <lineage>
        <taxon>Bacteria</taxon>
        <taxon>Pseudomonadati</taxon>
        <taxon>Pseudomonadota</taxon>
        <taxon>Gammaproteobacteria</taxon>
        <taxon>Enterobacterales</taxon>
        <taxon>Enterobacteriaceae</taxon>
        <taxon>Escherichia</taxon>
    </lineage>
</organism>
<evidence type="ECO:0000256" key="4">
    <source>
        <dbReference type="SAM" id="SignalP"/>
    </source>
</evidence>
<evidence type="ECO:0000256" key="2">
    <source>
        <dbReference type="ARBA" id="ARBA00022638"/>
    </source>
</evidence>
<comment type="catalytic activity">
    <reaction evidence="3">
        <text>Hydrolysis of (1-&gt;4)-beta-linkages between N-acetylmuramic acid and N-acetyl-D-glucosamine residues in a peptidoglycan and between N-acetyl-D-glucosamine residues in chitodextrins.</text>
        <dbReference type="EC" id="3.2.1.17"/>
    </reaction>
</comment>
<dbReference type="Gene3D" id="1.10.530.40">
    <property type="match status" value="1"/>
</dbReference>
<gene>
    <name evidence="5" type="ORF">JNA65_27990</name>
</gene>
<accession>A0ABD4PNU7</accession>
<dbReference type="PANTHER" id="PTHR38107:SF3">
    <property type="entry name" value="LYSOZYME RRRD-RELATED"/>
    <property type="match status" value="1"/>
</dbReference>
<protein>
    <recommendedName>
        <fullName evidence="3">Lysozyme</fullName>
        <ecNumber evidence="3">3.2.1.17</ecNumber>
    </recommendedName>
</protein>
<keyword evidence="3" id="KW-0378">Hydrolase</keyword>
<feature type="chain" id="PRO_5044827855" description="Lysozyme" evidence="4">
    <location>
        <begin position="24"/>
        <end position="136"/>
    </location>
</feature>
<keyword evidence="4" id="KW-0732">Signal</keyword>
<sequence>MNTKIKYGLSAAVLALIAAGASAPEILDQFLDEKEGNHTTAYRDGAGIWTICRGATRVDGKPVIPGMKLSKGKCDRVNAIERDKALAWVEKNIKVPLTEPQKAGIASFCPYNIGPGKCFPSTFYKRINAGDRRGAC</sequence>
<comment type="similarity">
    <text evidence="3">Belongs to the glycosyl hydrolase 24 family.</text>
</comment>
<proteinExistence type="inferred from homology"/>
<dbReference type="Pfam" id="PF00959">
    <property type="entry name" value="Phage_lysozyme"/>
    <property type="match status" value="1"/>
</dbReference>
<dbReference type="GO" id="GO:0042742">
    <property type="term" value="P:defense response to bacterium"/>
    <property type="evidence" value="ECO:0007669"/>
    <property type="project" value="UniProtKB-KW"/>
</dbReference>
<dbReference type="Proteomes" id="UP000615017">
    <property type="component" value="Unassembled WGS sequence"/>
</dbReference>
<feature type="non-terminal residue" evidence="5">
    <location>
        <position position="136"/>
    </location>
</feature>
<dbReference type="InterPro" id="IPR002196">
    <property type="entry name" value="Glyco_hydro_24"/>
</dbReference>
<dbReference type="InterPro" id="IPR023347">
    <property type="entry name" value="Lysozyme_dom_sf"/>
</dbReference>
<dbReference type="CDD" id="cd16900">
    <property type="entry name" value="endolysin_R21-like"/>
    <property type="match status" value="1"/>
</dbReference>
<keyword evidence="3" id="KW-0326">Glycosidase</keyword>